<protein>
    <submittedName>
        <fullName evidence="1">Uncharacterized protein</fullName>
    </submittedName>
</protein>
<dbReference type="EMBL" id="EF145447">
    <property type="protein sequence ID" value="ABK93604.1"/>
    <property type="molecule type" value="mRNA"/>
</dbReference>
<dbReference type="AlphaFoldDB" id="A9PB51"/>
<sequence length="38" mass="4446">MKLTHHTSFSPFPFDVFDFVIGMNTRGPHAIHTFMPRK</sequence>
<evidence type="ECO:0000313" key="1">
    <source>
        <dbReference type="EMBL" id="ABK93604.1"/>
    </source>
</evidence>
<organism evidence="1">
    <name type="scientific">Populus trichocarpa</name>
    <name type="common">Western balsam poplar</name>
    <name type="synonym">Populus balsamifera subsp. trichocarpa</name>
    <dbReference type="NCBI Taxonomy" id="3694"/>
    <lineage>
        <taxon>Eukaryota</taxon>
        <taxon>Viridiplantae</taxon>
        <taxon>Streptophyta</taxon>
        <taxon>Embryophyta</taxon>
        <taxon>Tracheophyta</taxon>
        <taxon>Spermatophyta</taxon>
        <taxon>Magnoliopsida</taxon>
        <taxon>eudicotyledons</taxon>
        <taxon>Gunneridae</taxon>
        <taxon>Pentapetalae</taxon>
        <taxon>rosids</taxon>
        <taxon>fabids</taxon>
        <taxon>Malpighiales</taxon>
        <taxon>Salicaceae</taxon>
        <taxon>Saliceae</taxon>
        <taxon>Populus</taxon>
    </lineage>
</organism>
<reference evidence="1" key="1">
    <citation type="journal article" date="2008" name="BMC Genomics">
        <title>Analysis of 4,664 high-quality sequence-finished poplar full-length cDNA clones and their utility for the discovery of genes responding to insect feeding.</title>
        <authorList>
            <person name="Ralph S.G."/>
            <person name="Chun H.J."/>
            <person name="Cooper D."/>
            <person name="Kirkpatrick R."/>
            <person name="Kolosova N."/>
            <person name="Gunter L."/>
            <person name="Tuskan G.A."/>
            <person name="Douglas C.J."/>
            <person name="Holt R.A."/>
            <person name="Jones S.J."/>
            <person name="Marra M.A."/>
            <person name="Bohlmann J."/>
        </authorList>
    </citation>
    <scope>NUCLEOTIDE SEQUENCE</scope>
    <source>
        <tissue evidence="1">Phloem and cambium</tissue>
    </source>
</reference>
<proteinExistence type="evidence at transcript level"/>
<name>A9PB51_POPTR</name>
<accession>A9PB51</accession>